<protein>
    <recommendedName>
        <fullName evidence="4">Transposase</fullName>
    </recommendedName>
</protein>
<name>A0AAV2MDT8_KNICA</name>
<accession>A0AAV2MDT8</accession>
<sequence>MFDSVKKKLSDLSIRYAMLYPAVLRVNIREEDFYEVLPIGSDDDGKRIQADEVDENDVNSLQNSIIDWTEDETWTPSKDTEEVSTSEEETREEDSESDDSDTDYIPTIRIRPGASLAYNIDELPEATAEDIVYDGIGQDPHLRPCDDPSIPCNSIRVETPEDIRKRCSTEMGVSQCLKDERVVALGDARMDSPGFSAQYCTYTVMDNGSKKIMNIANKDKREAQGHSTIMEKLAFIDSLDKLRNEVNISEICTDAHTQISALFRTGIYKDSGVEHSFDMWHGAKNLGKRIHASGQQRDCKILLQWKKDICNHFWFCCKVADNYERFFPMWIGLLHHVTGCPKIFEFQVHSTFGILPQSSSHVCKPMRRYPDGSLQGRRVFNKKSRSWAFYALKVKKDYAYIPSLQSKIVAARINSNRGLPKHTKLRSNDPRHLGLVCGVPGPSTKELRDKHVSRGDVV</sequence>
<dbReference type="PANTHER" id="PTHR31751:SF7">
    <property type="entry name" value="THAP-TYPE DOMAIN-CONTAINING PROTEIN"/>
    <property type="match status" value="1"/>
</dbReference>
<gene>
    <name evidence="2" type="ORF">KC01_LOCUS37891</name>
</gene>
<feature type="compositionally biased region" description="Acidic residues" evidence="1">
    <location>
        <begin position="82"/>
        <end position="102"/>
    </location>
</feature>
<evidence type="ECO:0000256" key="1">
    <source>
        <dbReference type="SAM" id="MobiDB-lite"/>
    </source>
</evidence>
<organism evidence="2 3">
    <name type="scientific">Knipowitschia caucasica</name>
    <name type="common">Caucasian dwarf goby</name>
    <name type="synonym">Pomatoschistus caucasicus</name>
    <dbReference type="NCBI Taxonomy" id="637954"/>
    <lineage>
        <taxon>Eukaryota</taxon>
        <taxon>Metazoa</taxon>
        <taxon>Chordata</taxon>
        <taxon>Craniata</taxon>
        <taxon>Vertebrata</taxon>
        <taxon>Euteleostomi</taxon>
        <taxon>Actinopterygii</taxon>
        <taxon>Neopterygii</taxon>
        <taxon>Teleostei</taxon>
        <taxon>Neoteleostei</taxon>
        <taxon>Acanthomorphata</taxon>
        <taxon>Gobiaria</taxon>
        <taxon>Gobiiformes</taxon>
        <taxon>Gobioidei</taxon>
        <taxon>Gobiidae</taxon>
        <taxon>Gobiinae</taxon>
        <taxon>Knipowitschia</taxon>
    </lineage>
</organism>
<evidence type="ECO:0000313" key="3">
    <source>
        <dbReference type="Proteomes" id="UP001497482"/>
    </source>
</evidence>
<dbReference type="Proteomes" id="UP001497482">
    <property type="component" value="Chromosome 7"/>
</dbReference>
<keyword evidence="3" id="KW-1185">Reference proteome</keyword>
<reference evidence="2 3" key="1">
    <citation type="submission" date="2024-04" db="EMBL/GenBank/DDBJ databases">
        <authorList>
            <person name="Waldvogel A.-M."/>
            <person name="Schoenle A."/>
        </authorList>
    </citation>
    <scope>NUCLEOTIDE SEQUENCE [LARGE SCALE GENOMIC DNA]</scope>
</reference>
<dbReference type="AlphaFoldDB" id="A0AAV2MDT8"/>
<evidence type="ECO:0000313" key="2">
    <source>
        <dbReference type="EMBL" id="CAL1611482.1"/>
    </source>
</evidence>
<evidence type="ECO:0008006" key="4">
    <source>
        <dbReference type="Google" id="ProtNLM"/>
    </source>
</evidence>
<dbReference type="EMBL" id="OZ035829">
    <property type="protein sequence ID" value="CAL1611482.1"/>
    <property type="molecule type" value="Genomic_DNA"/>
</dbReference>
<dbReference type="PANTHER" id="PTHR31751">
    <property type="entry name" value="SI:CH211-108C17.2-RELATED-RELATED"/>
    <property type="match status" value="1"/>
</dbReference>
<proteinExistence type="predicted"/>
<feature type="region of interest" description="Disordered" evidence="1">
    <location>
        <begin position="68"/>
        <end position="106"/>
    </location>
</feature>